<reference evidence="1" key="1">
    <citation type="journal article" date="2022" name="Arch. Microbiol.">
        <title>Pseudodesulfovibrio sediminis sp. nov., a mesophilic and neutrophilic sulfate-reducing bacterium isolated from sediment of a brackish lake.</title>
        <authorList>
            <person name="Takahashi A."/>
            <person name="Kojima H."/>
            <person name="Watanabe M."/>
            <person name="Fukui M."/>
        </authorList>
    </citation>
    <scope>NUCLEOTIDE SEQUENCE</scope>
    <source>
        <strain evidence="1">SF6</strain>
    </source>
</reference>
<protein>
    <recommendedName>
        <fullName evidence="3">DUF4926 domain-containing protein</fullName>
    </recommendedName>
</protein>
<dbReference type="InterPro" id="IPR032568">
    <property type="entry name" value="DUF4926"/>
</dbReference>
<name>A0ABM7P762_9BACT</name>
<dbReference type="Proteomes" id="UP001053296">
    <property type="component" value="Chromosome"/>
</dbReference>
<evidence type="ECO:0000313" key="2">
    <source>
        <dbReference type="Proteomes" id="UP001053296"/>
    </source>
</evidence>
<keyword evidence="2" id="KW-1185">Reference proteome</keyword>
<sequence>MMLKIFDVVVIVRDMPLFGLIEGMIGTVVEVFTNPADAYEIEFCDKDGKTIKLCTIEENQLRDHILLIQ</sequence>
<dbReference type="Pfam" id="PF16277">
    <property type="entry name" value="DUF4926"/>
    <property type="match status" value="1"/>
</dbReference>
<evidence type="ECO:0000313" key="1">
    <source>
        <dbReference type="EMBL" id="BCS88788.1"/>
    </source>
</evidence>
<gene>
    <name evidence="1" type="ORF">PSDVSF_20300</name>
</gene>
<dbReference type="EMBL" id="AP024485">
    <property type="protein sequence ID" value="BCS88788.1"/>
    <property type="molecule type" value="Genomic_DNA"/>
</dbReference>
<organism evidence="1 2">
    <name type="scientific">Pseudodesulfovibrio sediminis</name>
    <dbReference type="NCBI Taxonomy" id="2810563"/>
    <lineage>
        <taxon>Bacteria</taxon>
        <taxon>Pseudomonadati</taxon>
        <taxon>Thermodesulfobacteriota</taxon>
        <taxon>Desulfovibrionia</taxon>
        <taxon>Desulfovibrionales</taxon>
        <taxon>Desulfovibrionaceae</taxon>
    </lineage>
</organism>
<accession>A0ABM7P762</accession>
<proteinExistence type="predicted"/>
<evidence type="ECO:0008006" key="3">
    <source>
        <dbReference type="Google" id="ProtNLM"/>
    </source>
</evidence>
<dbReference type="RefSeq" id="WP_229590776.1">
    <property type="nucleotide sequence ID" value="NZ_AP024485.1"/>
</dbReference>